<dbReference type="HAMAP" id="MF_00473">
    <property type="entry name" value="G6P_isomerase"/>
    <property type="match status" value="1"/>
</dbReference>
<dbReference type="PANTHER" id="PTHR11469:SF5">
    <property type="entry name" value="GLUCOSE-6-PHOSPHATE ISOMERASE"/>
    <property type="match status" value="1"/>
</dbReference>
<evidence type="ECO:0000256" key="6">
    <source>
        <dbReference type="ARBA" id="ARBA00023152"/>
    </source>
</evidence>
<dbReference type="InterPro" id="IPR035476">
    <property type="entry name" value="SIS_PGI_1"/>
</dbReference>
<comment type="function">
    <text evidence="9">In the cytoplasm, catalyzes the conversion of glucose-6-phosphate to fructose-6-phosphate, the second step in glycolysis, and the reverse reaction during gluconeogenesis. Besides it's role as a glycolytic enzyme, also acts as a secreted cytokine: acts as an angiogenic factor (AMF) that stimulates endothelial cell motility. Acts as a neurotrophic factor, neuroleukin, for spinal and sensory neurons. It is secreted by lectin-stimulated T-cells and induces immunoglobulin secretion.</text>
</comment>
<evidence type="ECO:0000256" key="10">
    <source>
        <dbReference type="RuleBase" id="RU000612"/>
    </source>
</evidence>
<accession>A0A8C2BWK8</accession>
<dbReference type="PROSITE" id="PS51463">
    <property type="entry name" value="P_GLUCOSE_ISOMERASE_3"/>
    <property type="match status" value="1"/>
</dbReference>
<comment type="similarity">
    <text evidence="2 10">Belongs to the GPI family.</text>
</comment>
<dbReference type="CDD" id="cd05015">
    <property type="entry name" value="SIS_PGI_1"/>
    <property type="match status" value="1"/>
</dbReference>
<comment type="catalytic activity">
    <reaction evidence="8 10">
        <text>alpha-D-glucose 6-phosphate = beta-D-fructose 6-phosphate</text>
        <dbReference type="Rhea" id="RHEA:11816"/>
        <dbReference type="ChEBI" id="CHEBI:57634"/>
        <dbReference type="ChEBI" id="CHEBI:58225"/>
        <dbReference type="EC" id="5.3.1.9"/>
    </reaction>
</comment>
<evidence type="ECO:0000256" key="9">
    <source>
        <dbReference type="ARBA" id="ARBA00046209"/>
    </source>
</evidence>
<dbReference type="SUPFAM" id="SSF53697">
    <property type="entry name" value="SIS domain"/>
    <property type="match status" value="1"/>
</dbReference>
<dbReference type="UniPathway" id="UPA00109">
    <property type="reaction ID" value="UER00181"/>
</dbReference>
<dbReference type="Ensembl" id="ENSCCRT00020004091.1">
    <property type="protein sequence ID" value="ENSCCRP00020003553.1"/>
    <property type="gene ID" value="ENSCCRG00020001802.1"/>
</dbReference>
<evidence type="ECO:0000256" key="3">
    <source>
        <dbReference type="ARBA" id="ARBA00011952"/>
    </source>
</evidence>
<dbReference type="CDD" id="cd05016">
    <property type="entry name" value="SIS_PGI_2"/>
    <property type="match status" value="1"/>
</dbReference>
<dbReference type="InterPro" id="IPR046348">
    <property type="entry name" value="SIS_dom_sf"/>
</dbReference>
<dbReference type="AlphaFoldDB" id="A0A8C2BWK8"/>
<name>A0A8C2BWK8_CYPCA</name>
<dbReference type="PANTHER" id="PTHR11469">
    <property type="entry name" value="GLUCOSE-6-PHOSPHATE ISOMERASE"/>
    <property type="match status" value="1"/>
</dbReference>
<protein>
    <recommendedName>
        <fullName evidence="4 10">Glucose-6-phosphate isomerase</fullName>
        <ecNumber evidence="3 10">5.3.1.9</ecNumber>
    </recommendedName>
</protein>
<dbReference type="Pfam" id="PF00342">
    <property type="entry name" value="PGI"/>
    <property type="match status" value="1"/>
</dbReference>
<dbReference type="GO" id="GO:0051156">
    <property type="term" value="P:glucose 6-phosphate metabolic process"/>
    <property type="evidence" value="ECO:0007669"/>
    <property type="project" value="TreeGrafter"/>
</dbReference>
<gene>
    <name evidence="11" type="primary">LOC109101937</name>
</gene>
<dbReference type="InterPro" id="IPR023096">
    <property type="entry name" value="G6P_Isomerase_C"/>
</dbReference>
<evidence type="ECO:0000256" key="4">
    <source>
        <dbReference type="ARBA" id="ARBA00018388"/>
    </source>
</evidence>
<proteinExistence type="inferred from homology"/>
<dbReference type="GO" id="GO:0005829">
    <property type="term" value="C:cytosol"/>
    <property type="evidence" value="ECO:0007669"/>
    <property type="project" value="TreeGrafter"/>
</dbReference>
<comment type="pathway">
    <text evidence="1 10">Carbohydrate degradation; glycolysis; D-glyceraldehyde 3-phosphate and glycerone phosphate from D-glucose: step 2/4.</text>
</comment>
<dbReference type="InterPro" id="IPR035482">
    <property type="entry name" value="SIS_PGI_2"/>
</dbReference>
<dbReference type="PROSITE" id="PS00174">
    <property type="entry name" value="P_GLUCOSE_ISOMERASE_2"/>
    <property type="match status" value="1"/>
</dbReference>
<organism evidence="11 12">
    <name type="scientific">Cyprinus carpio</name>
    <name type="common">Common carp</name>
    <dbReference type="NCBI Taxonomy" id="7962"/>
    <lineage>
        <taxon>Eukaryota</taxon>
        <taxon>Metazoa</taxon>
        <taxon>Chordata</taxon>
        <taxon>Craniata</taxon>
        <taxon>Vertebrata</taxon>
        <taxon>Euteleostomi</taxon>
        <taxon>Actinopterygii</taxon>
        <taxon>Neopterygii</taxon>
        <taxon>Teleostei</taxon>
        <taxon>Ostariophysi</taxon>
        <taxon>Cypriniformes</taxon>
        <taxon>Cyprinidae</taxon>
        <taxon>Cyprininae</taxon>
        <taxon>Cyprinus</taxon>
    </lineage>
</organism>
<evidence type="ECO:0000256" key="8">
    <source>
        <dbReference type="ARBA" id="ARBA00029321"/>
    </source>
</evidence>
<dbReference type="InterPro" id="IPR018189">
    <property type="entry name" value="Phosphoglucose_isomerase_CS"/>
</dbReference>
<evidence type="ECO:0000313" key="11">
    <source>
        <dbReference type="Ensembl" id="ENSCCRP00020003553.1"/>
    </source>
</evidence>
<keyword evidence="5 10" id="KW-0312">Gluconeogenesis</keyword>
<dbReference type="Gene3D" id="1.10.1390.10">
    <property type="match status" value="1"/>
</dbReference>
<evidence type="ECO:0000256" key="1">
    <source>
        <dbReference type="ARBA" id="ARBA00004926"/>
    </source>
</evidence>
<dbReference type="NCBIfam" id="NF001211">
    <property type="entry name" value="PRK00179.1"/>
    <property type="match status" value="1"/>
</dbReference>
<evidence type="ECO:0000256" key="5">
    <source>
        <dbReference type="ARBA" id="ARBA00022432"/>
    </source>
</evidence>
<dbReference type="GO" id="GO:0006096">
    <property type="term" value="P:glycolytic process"/>
    <property type="evidence" value="ECO:0007669"/>
    <property type="project" value="UniProtKB-UniPathway"/>
</dbReference>
<reference evidence="11" key="1">
    <citation type="submission" date="2025-08" db="UniProtKB">
        <authorList>
            <consortium name="Ensembl"/>
        </authorList>
    </citation>
    <scope>IDENTIFICATION</scope>
</reference>
<dbReference type="GO" id="GO:0097367">
    <property type="term" value="F:carbohydrate derivative binding"/>
    <property type="evidence" value="ECO:0007669"/>
    <property type="project" value="InterPro"/>
</dbReference>
<dbReference type="FunFam" id="3.40.50.10490:FF:000004">
    <property type="entry name" value="Glucose-6-phosphate isomerase"/>
    <property type="match status" value="1"/>
</dbReference>
<evidence type="ECO:0000313" key="12">
    <source>
        <dbReference type="Proteomes" id="UP000694701"/>
    </source>
</evidence>
<evidence type="ECO:0000256" key="2">
    <source>
        <dbReference type="ARBA" id="ARBA00006604"/>
    </source>
</evidence>
<evidence type="ECO:0000256" key="7">
    <source>
        <dbReference type="ARBA" id="ARBA00023235"/>
    </source>
</evidence>
<dbReference type="GO" id="GO:0048029">
    <property type="term" value="F:monosaccharide binding"/>
    <property type="evidence" value="ECO:0007669"/>
    <property type="project" value="TreeGrafter"/>
</dbReference>
<dbReference type="InterPro" id="IPR001672">
    <property type="entry name" value="G6P_Isomerase"/>
</dbReference>
<dbReference type="EC" id="5.3.1.9" evidence="3 10"/>
<dbReference type="Gene3D" id="3.40.50.10490">
    <property type="entry name" value="Glucose-6-phosphate isomerase like protein, domain 1"/>
    <property type="match status" value="2"/>
</dbReference>
<dbReference type="GO" id="GO:0004347">
    <property type="term" value="F:glucose-6-phosphate isomerase activity"/>
    <property type="evidence" value="ECO:0007669"/>
    <property type="project" value="UniProtKB-EC"/>
</dbReference>
<sequence length="577" mass="64696">CVVLMIHISSFGPNDSEVYFIMGLTSDPNYRKLEQWYKSSAGNLNMRQMFDADQDRFSKFSLQLTTDDGDILLDYSKNLINEEVLRMLFDMARSVGVEAAREKMFAGEKINFTEGRAVLHTALRNRSNTPIMVDGKDVMPDVNGVLEQMKGFCHRVRSGEWRGFSGKAITDVVNIGIGGSDLGPLMVTEALKPYSKGGPNVWFVSNIDGTHMAKTLAQLNAETTLFIIASKTFTTQETITNAETAKEWFLRAAKDTSAVAKHFVALSTNAVSTGLFKDFGIDTNNMFEFWDWVGGRYSLWSAIGLSIALHIGFDSFEQLLAGAHWMDNHFRSAPLEQNAPVILALLGVWYVNFFQAETHALLPYDQYMHRFAAYFQQGDMESNGKYITKSGTRVNYHTGPIVWGEPGTNGQHAFYQLIHQGTRLIPADFLIPAQSQHPIRDNLHHKILMANFLAQTEALMRGKTPEEAKKELQGAGMSGDALEKLLPHKVFEGNKPSNSIIFKKLTPFVLGALVAMYEHKIFVQGVMWDINSYDQWGVELGKQLAKKIEPELQDDADVRSHDSSTNGLISFFKKNRS</sequence>
<dbReference type="Proteomes" id="UP000694701">
    <property type="component" value="Unplaced"/>
</dbReference>
<dbReference type="PRINTS" id="PR00662">
    <property type="entry name" value="G6PISOMERASE"/>
</dbReference>
<dbReference type="FunFam" id="1.10.1390.10:FF:000001">
    <property type="entry name" value="Glucose-6-phosphate isomerase"/>
    <property type="match status" value="1"/>
</dbReference>
<keyword evidence="7 10" id="KW-0413">Isomerase</keyword>
<dbReference type="PROSITE" id="PS00765">
    <property type="entry name" value="P_GLUCOSE_ISOMERASE_1"/>
    <property type="match status" value="1"/>
</dbReference>
<dbReference type="GO" id="GO:0006094">
    <property type="term" value="P:gluconeogenesis"/>
    <property type="evidence" value="ECO:0007669"/>
    <property type="project" value="UniProtKB-KW"/>
</dbReference>
<keyword evidence="6 10" id="KW-0324">Glycolysis</keyword>